<evidence type="ECO:0000256" key="5">
    <source>
        <dbReference type="ARBA" id="ARBA00023157"/>
    </source>
</evidence>
<evidence type="ECO:0000256" key="4">
    <source>
        <dbReference type="ARBA" id="ARBA00023008"/>
    </source>
</evidence>
<dbReference type="GO" id="GO:0005507">
    <property type="term" value="F:copper ion binding"/>
    <property type="evidence" value="ECO:0007669"/>
    <property type="project" value="InterPro"/>
</dbReference>
<dbReference type="InterPro" id="IPR001117">
    <property type="entry name" value="Cu-oxidase_2nd"/>
</dbReference>
<dbReference type="Pfam" id="PF07732">
    <property type="entry name" value="Cu-oxidase_3"/>
    <property type="match status" value="1"/>
</dbReference>
<feature type="domain" description="Plastocyanin-like" evidence="10">
    <location>
        <begin position="49"/>
        <end position="167"/>
    </location>
</feature>
<dbReference type="FunFam" id="2.60.40.420:FF:000045">
    <property type="entry name" value="Laccase 2"/>
    <property type="match status" value="1"/>
</dbReference>
<dbReference type="EMBL" id="KN831959">
    <property type="protein sequence ID" value="KIO07537.1"/>
    <property type="molecule type" value="Genomic_DNA"/>
</dbReference>
<feature type="domain" description="Plastocyanin-like" evidence="9">
    <location>
        <begin position="384"/>
        <end position="515"/>
    </location>
</feature>
<dbReference type="STRING" id="870435.A0A0C3KD32"/>
<dbReference type="InterPro" id="IPR011706">
    <property type="entry name" value="Cu-oxidase_C"/>
</dbReference>
<evidence type="ECO:0000256" key="6">
    <source>
        <dbReference type="ARBA" id="ARBA00023180"/>
    </source>
</evidence>
<dbReference type="InterPro" id="IPR033138">
    <property type="entry name" value="Cu_oxidase_CS"/>
</dbReference>
<dbReference type="Gene3D" id="2.60.40.420">
    <property type="entry name" value="Cupredoxins - blue copper proteins"/>
    <property type="match status" value="3"/>
</dbReference>
<dbReference type="InterPro" id="IPR045087">
    <property type="entry name" value="Cu-oxidase_fam"/>
</dbReference>
<dbReference type="InterPro" id="IPR008972">
    <property type="entry name" value="Cupredoxin"/>
</dbReference>
<dbReference type="CDD" id="cd13903">
    <property type="entry name" value="CuRO_3_Tv-LCC_like"/>
    <property type="match status" value="1"/>
</dbReference>
<evidence type="ECO:0000259" key="10">
    <source>
        <dbReference type="Pfam" id="PF07732"/>
    </source>
</evidence>
<evidence type="ECO:0000256" key="3">
    <source>
        <dbReference type="ARBA" id="ARBA00023002"/>
    </source>
</evidence>
<feature type="domain" description="Plastocyanin-like" evidence="8">
    <location>
        <begin position="179"/>
        <end position="321"/>
    </location>
</feature>
<keyword evidence="5" id="KW-1015">Disulfide bond</keyword>
<accession>A0A0C3KD32</accession>
<evidence type="ECO:0000259" key="9">
    <source>
        <dbReference type="Pfam" id="PF07731"/>
    </source>
</evidence>
<reference evidence="12" key="2">
    <citation type="submission" date="2015-01" db="EMBL/GenBank/DDBJ databases">
        <title>Evolutionary Origins and Diversification of the Mycorrhizal Mutualists.</title>
        <authorList>
            <consortium name="DOE Joint Genome Institute"/>
            <consortium name="Mycorrhizal Genomics Consortium"/>
            <person name="Kohler A."/>
            <person name="Kuo A."/>
            <person name="Nagy L.G."/>
            <person name="Floudas D."/>
            <person name="Copeland A."/>
            <person name="Barry K.W."/>
            <person name="Cichocki N."/>
            <person name="Veneault-Fourrey C."/>
            <person name="LaButti K."/>
            <person name="Lindquist E.A."/>
            <person name="Lipzen A."/>
            <person name="Lundell T."/>
            <person name="Morin E."/>
            <person name="Murat C."/>
            <person name="Riley R."/>
            <person name="Ohm R."/>
            <person name="Sun H."/>
            <person name="Tunlid A."/>
            <person name="Henrissat B."/>
            <person name="Grigoriev I.V."/>
            <person name="Hibbett D.S."/>
            <person name="Martin F."/>
        </authorList>
    </citation>
    <scope>NUCLEOTIDE SEQUENCE [LARGE SCALE GENOMIC DNA]</scope>
    <source>
        <strain evidence="12">Marx 270</strain>
    </source>
</reference>
<evidence type="ECO:0000259" key="8">
    <source>
        <dbReference type="Pfam" id="PF00394"/>
    </source>
</evidence>
<dbReference type="InParanoid" id="A0A0C3KD32"/>
<dbReference type="CDD" id="cd13856">
    <property type="entry name" value="CuRO_1_Tv-LCC_like"/>
    <property type="match status" value="1"/>
</dbReference>
<dbReference type="GO" id="GO:0016491">
    <property type="term" value="F:oxidoreductase activity"/>
    <property type="evidence" value="ECO:0007669"/>
    <property type="project" value="UniProtKB-KW"/>
</dbReference>
<evidence type="ECO:0000256" key="2">
    <source>
        <dbReference type="ARBA" id="ARBA00022723"/>
    </source>
</evidence>
<dbReference type="Pfam" id="PF00394">
    <property type="entry name" value="Cu-oxidase"/>
    <property type="match status" value="1"/>
</dbReference>
<keyword evidence="2" id="KW-0479">Metal-binding</keyword>
<dbReference type="Pfam" id="PF07731">
    <property type="entry name" value="Cu-oxidase_2"/>
    <property type="match status" value="1"/>
</dbReference>
<dbReference type="Proteomes" id="UP000054217">
    <property type="component" value="Unassembled WGS sequence"/>
</dbReference>
<sequence>MAVSLRALASLALVSLFVHLSTAASVIGPLHRRSSANVLGPVTDLEVVNKVIAPDGYSRSTVLAGGTFPGPLIAAQKGDQFRINVINRLNDTSMNTTTSIHWHGIFQHQSNWADGTAFVTQCPIQPNGSFLHSFVVNEQAGTFWYHSHLSAQYCDGLRGPLVIYDPNDPYAHMYDVDDESTVIVLSDWYHPLSPQLYTGPFNPDSTLINGLGRYPNGTASPLAVVNVTQGKRYRFRIVGASCDPWFNFTIDGHPMTIIEADGNLVEPVVVDSIPVYAGQRYSVVITANQSVGNYWIRALSNHPNQTFEGGQSSAIFRYEGAPDQDPTTQHGPYILPFDESALHPIHKAGAPGIPQPGKADININLIPGLRGGQAQYTINNVSFVDPSLPVLLQILSGAVHPSQLLPNGSVYVLPFNKTVEISMPATDLTPGGALGGPHAMHLHGHAFDVIRVAGNGSYNFVNPVRRDTVSLGLQATNDNVTIRFVTDNPGPWFFHCHNDWHLHNGFAVVMAEAPSEAAIQESKLAPTAWWQLCNATQHN</sequence>
<comment type="similarity">
    <text evidence="1">Belongs to the multicopper oxidase family.</text>
</comment>
<keyword evidence="6" id="KW-0325">Glycoprotein</keyword>
<dbReference type="PROSITE" id="PS00079">
    <property type="entry name" value="MULTICOPPER_OXIDASE1"/>
    <property type="match status" value="1"/>
</dbReference>
<dbReference type="HOGENOM" id="CLU_006504_2_1_1"/>
<feature type="chain" id="PRO_5002166261" evidence="7">
    <location>
        <begin position="24"/>
        <end position="539"/>
    </location>
</feature>
<proteinExistence type="inferred from homology"/>
<dbReference type="OrthoDB" id="2121828at2759"/>
<reference evidence="11 12" key="1">
    <citation type="submission" date="2014-04" db="EMBL/GenBank/DDBJ databases">
        <authorList>
            <consortium name="DOE Joint Genome Institute"/>
            <person name="Kuo A."/>
            <person name="Kohler A."/>
            <person name="Costa M.D."/>
            <person name="Nagy L.G."/>
            <person name="Floudas D."/>
            <person name="Copeland A."/>
            <person name="Barry K.W."/>
            <person name="Cichocki N."/>
            <person name="Veneault-Fourrey C."/>
            <person name="LaButti K."/>
            <person name="Lindquist E.A."/>
            <person name="Lipzen A."/>
            <person name="Lundell T."/>
            <person name="Morin E."/>
            <person name="Murat C."/>
            <person name="Sun H."/>
            <person name="Tunlid A."/>
            <person name="Henrissat B."/>
            <person name="Grigoriev I.V."/>
            <person name="Hibbett D.S."/>
            <person name="Martin F."/>
            <person name="Nordberg H.P."/>
            <person name="Cantor M.N."/>
            <person name="Hua S.X."/>
        </authorList>
    </citation>
    <scope>NUCLEOTIDE SEQUENCE [LARGE SCALE GENOMIC DNA]</scope>
    <source>
        <strain evidence="11 12">Marx 270</strain>
    </source>
</reference>
<evidence type="ECO:0000313" key="11">
    <source>
        <dbReference type="EMBL" id="KIO07537.1"/>
    </source>
</evidence>
<keyword evidence="4" id="KW-0186">Copper</keyword>
<keyword evidence="3" id="KW-0560">Oxidoreductase</keyword>
<evidence type="ECO:0000313" key="12">
    <source>
        <dbReference type="Proteomes" id="UP000054217"/>
    </source>
</evidence>
<dbReference type="PANTHER" id="PTHR11709">
    <property type="entry name" value="MULTI-COPPER OXIDASE"/>
    <property type="match status" value="1"/>
</dbReference>
<dbReference type="SUPFAM" id="SSF49503">
    <property type="entry name" value="Cupredoxins"/>
    <property type="match status" value="3"/>
</dbReference>
<protein>
    <submittedName>
        <fullName evidence="11">Laccase</fullName>
    </submittedName>
</protein>
<feature type="signal peptide" evidence="7">
    <location>
        <begin position="1"/>
        <end position="23"/>
    </location>
</feature>
<organism evidence="11 12">
    <name type="scientific">Pisolithus tinctorius Marx 270</name>
    <dbReference type="NCBI Taxonomy" id="870435"/>
    <lineage>
        <taxon>Eukaryota</taxon>
        <taxon>Fungi</taxon>
        <taxon>Dikarya</taxon>
        <taxon>Basidiomycota</taxon>
        <taxon>Agaricomycotina</taxon>
        <taxon>Agaricomycetes</taxon>
        <taxon>Agaricomycetidae</taxon>
        <taxon>Boletales</taxon>
        <taxon>Sclerodermatineae</taxon>
        <taxon>Pisolithaceae</taxon>
        <taxon>Pisolithus</taxon>
    </lineage>
</organism>
<dbReference type="PANTHER" id="PTHR11709:SF511">
    <property type="entry name" value="LACCASE"/>
    <property type="match status" value="1"/>
</dbReference>
<dbReference type="AlphaFoldDB" id="A0A0C3KD32"/>
<dbReference type="InterPro" id="IPR011707">
    <property type="entry name" value="Cu-oxidase-like_N"/>
</dbReference>
<keyword evidence="12" id="KW-1185">Reference proteome</keyword>
<keyword evidence="7" id="KW-0732">Signal</keyword>
<gene>
    <name evidence="11" type="ORF">M404DRAFT_387397</name>
</gene>
<name>A0A0C3KD32_PISTI</name>
<evidence type="ECO:0000256" key="1">
    <source>
        <dbReference type="ARBA" id="ARBA00010609"/>
    </source>
</evidence>
<dbReference type="SMR" id="A0A0C3KD32"/>
<evidence type="ECO:0000256" key="7">
    <source>
        <dbReference type="SAM" id="SignalP"/>
    </source>
</evidence>